<accession>A0A1E3KAV7</accession>
<feature type="region of interest" description="Disordered" evidence="8">
    <location>
        <begin position="1"/>
        <end position="74"/>
    </location>
</feature>
<dbReference type="PANTHER" id="PTHR14189">
    <property type="entry name" value="PROTEIN PHOSPHATASE METHYLESTERASE-1 RELATED"/>
    <property type="match status" value="1"/>
</dbReference>
<protein>
    <recommendedName>
        <fullName evidence="2 6">Protein phosphatase methylesterase 1</fullName>
        <shortName evidence="6">PME-1</shortName>
        <ecNumber evidence="6">3.1.1.-</ecNumber>
    </recommendedName>
</protein>
<dbReference type="SUPFAM" id="SSF53474">
    <property type="entry name" value="alpha/beta-Hydrolases"/>
    <property type="match status" value="1"/>
</dbReference>
<comment type="function">
    <text evidence="6">Demethylates proteins that have been reversibly carboxymethylated.</text>
</comment>
<dbReference type="PANTHER" id="PTHR14189:SF0">
    <property type="entry name" value="PROTEIN PHOSPHATASE METHYLESTERASE 1"/>
    <property type="match status" value="1"/>
</dbReference>
<dbReference type="OrthoDB" id="194865at2759"/>
<dbReference type="EC" id="3.1.1.-" evidence="6"/>
<feature type="domain" description="AB hydrolase-1" evidence="9">
    <location>
        <begin position="142"/>
        <end position="402"/>
    </location>
</feature>
<evidence type="ECO:0000259" key="9">
    <source>
        <dbReference type="Pfam" id="PF12697"/>
    </source>
</evidence>
<feature type="compositionally biased region" description="Acidic residues" evidence="8">
    <location>
        <begin position="27"/>
        <end position="47"/>
    </location>
</feature>
<evidence type="ECO:0000313" key="11">
    <source>
        <dbReference type="Proteomes" id="UP000095149"/>
    </source>
</evidence>
<keyword evidence="3 6" id="KW-0719">Serine esterase</keyword>
<evidence type="ECO:0000256" key="1">
    <source>
        <dbReference type="ARBA" id="ARBA00008645"/>
    </source>
</evidence>
<comment type="caution">
    <text evidence="10">The sequence shown here is derived from an EMBL/GenBank/DDBJ whole genome shotgun (WGS) entry which is preliminary data.</text>
</comment>
<feature type="compositionally biased region" description="Low complexity" evidence="8">
    <location>
        <begin position="309"/>
        <end position="326"/>
    </location>
</feature>
<evidence type="ECO:0000256" key="2">
    <source>
        <dbReference type="ARBA" id="ARBA00020672"/>
    </source>
</evidence>
<evidence type="ECO:0000256" key="6">
    <source>
        <dbReference type="PIRNR" id="PIRNR022950"/>
    </source>
</evidence>
<organism evidence="10 11">
    <name type="scientific">Cryptococcus amylolentus CBS 6273</name>
    <dbReference type="NCBI Taxonomy" id="1296118"/>
    <lineage>
        <taxon>Eukaryota</taxon>
        <taxon>Fungi</taxon>
        <taxon>Dikarya</taxon>
        <taxon>Basidiomycota</taxon>
        <taxon>Agaricomycotina</taxon>
        <taxon>Tremellomycetes</taxon>
        <taxon>Tremellales</taxon>
        <taxon>Cryptococcaceae</taxon>
        <taxon>Cryptococcus</taxon>
    </lineage>
</organism>
<dbReference type="InterPro" id="IPR000073">
    <property type="entry name" value="AB_hydrolase_1"/>
</dbReference>
<dbReference type="InterPro" id="IPR016812">
    <property type="entry name" value="PPase_methylesterase_euk"/>
</dbReference>
<dbReference type="InterPro" id="IPR029058">
    <property type="entry name" value="AB_hydrolase_fold"/>
</dbReference>
<dbReference type="GO" id="GO:0051723">
    <property type="term" value="F:protein methylesterase activity"/>
    <property type="evidence" value="ECO:0007669"/>
    <property type="project" value="UniProtKB-EC"/>
</dbReference>
<keyword evidence="4 6" id="KW-0378">Hydrolase</keyword>
<dbReference type="Pfam" id="PF12697">
    <property type="entry name" value="Abhydrolase_6"/>
    <property type="match status" value="1"/>
</dbReference>
<evidence type="ECO:0000256" key="3">
    <source>
        <dbReference type="ARBA" id="ARBA00022487"/>
    </source>
</evidence>
<gene>
    <name evidence="10" type="ORF">I350_02497</name>
</gene>
<feature type="region of interest" description="Disordered" evidence="8">
    <location>
        <begin position="304"/>
        <end position="328"/>
    </location>
</feature>
<name>A0A1E3KAV7_9TREE</name>
<evidence type="ECO:0000256" key="4">
    <source>
        <dbReference type="ARBA" id="ARBA00022801"/>
    </source>
</evidence>
<feature type="active site" evidence="7">
    <location>
        <position position="390"/>
    </location>
</feature>
<comment type="similarity">
    <text evidence="1 6">Belongs to the AB hydrolase superfamily.</text>
</comment>
<dbReference type="EMBL" id="MEKH01000003">
    <property type="protein sequence ID" value="ODO10268.1"/>
    <property type="molecule type" value="Genomic_DNA"/>
</dbReference>
<comment type="catalytic activity">
    <reaction evidence="5">
        <text>[phosphatase 2A protein]-C-terminal L-leucine methyl ester + H2O = [phosphatase 2A protein]-C-terminal L-leucine + methanol + H(+)</text>
        <dbReference type="Rhea" id="RHEA:48548"/>
        <dbReference type="Rhea" id="RHEA-COMP:12134"/>
        <dbReference type="Rhea" id="RHEA-COMP:12135"/>
        <dbReference type="ChEBI" id="CHEBI:15377"/>
        <dbReference type="ChEBI" id="CHEBI:15378"/>
        <dbReference type="ChEBI" id="CHEBI:17790"/>
        <dbReference type="ChEBI" id="CHEBI:90516"/>
        <dbReference type="ChEBI" id="CHEBI:90517"/>
        <dbReference type="EC" id="3.1.1.89"/>
    </reaction>
</comment>
<evidence type="ECO:0000256" key="8">
    <source>
        <dbReference type="SAM" id="MobiDB-lite"/>
    </source>
</evidence>
<dbReference type="Proteomes" id="UP000095149">
    <property type="component" value="Unassembled WGS sequence"/>
</dbReference>
<sequence length="442" mass="47803">MSDIFRKSLLNRLPDLPPTRAPWADEPLAEGDDESEEVEELAEESEGIGELPAGQMKPPKTRGPSKADMQDYSPLSASGYFDQAIEVQPTGSPCTFRVYLTPPSTTTSTHSSLNAPPGPSLGPGPAPKIQTQQQTNPHGIYLICHHGGGSGGLSFAALAKEVRRVSGGEMGVLAFDCRGHGKTRTEPVELEKDLSAETLLSDLISLIDTIFPSPKESPSFIMMGHSMGASPTICSVPLLIQKGYLVPGTVVLDVVEGTAVESLPMMESILSKRPEEFQSVVDGIWWHVHSNSIRNPTSARLSVPSILTPSSPSQSQSQSQSPNSPQTWRTPLQQTAPFWLSWYTSLSSRFLALPSARLLVLAGQERLDKELMVGQMQGKFQLEVMEGVGHYLHEDNPAALASTLITFWRRNTRVLVLPPKIGSAPKKAGEEEVVAVRPVGQS</sequence>
<feature type="active site" evidence="7">
    <location>
        <position position="226"/>
    </location>
</feature>
<feature type="active site" evidence="7">
    <location>
        <position position="253"/>
    </location>
</feature>
<proteinExistence type="inferred from homology"/>
<dbReference type="AlphaFoldDB" id="A0A1E3KAV7"/>
<reference evidence="10 11" key="1">
    <citation type="submission" date="2016-06" db="EMBL/GenBank/DDBJ databases">
        <title>Evolution of pathogenesis and genome organization in the Tremellales.</title>
        <authorList>
            <person name="Cuomo C."/>
            <person name="Litvintseva A."/>
            <person name="Heitman J."/>
            <person name="Chen Y."/>
            <person name="Sun S."/>
            <person name="Springer D."/>
            <person name="Dromer F."/>
            <person name="Young S."/>
            <person name="Zeng Q."/>
            <person name="Chapman S."/>
            <person name="Gujja S."/>
            <person name="Saif S."/>
            <person name="Birren B."/>
        </authorList>
    </citation>
    <scope>NUCLEOTIDE SEQUENCE [LARGE SCALE GENOMIC DNA]</scope>
    <source>
        <strain evidence="10 11">CBS 6273</strain>
    </source>
</reference>
<dbReference type="PIRSF" id="PIRSF022950">
    <property type="entry name" value="PPase_methylesterase_euk"/>
    <property type="match status" value="1"/>
</dbReference>
<evidence type="ECO:0000256" key="7">
    <source>
        <dbReference type="PIRSR" id="PIRSR022950-1"/>
    </source>
</evidence>
<dbReference type="Gene3D" id="3.40.50.1820">
    <property type="entry name" value="alpha/beta hydrolase"/>
    <property type="match status" value="1"/>
</dbReference>
<evidence type="ECO:0000313" key="10">
    <source>
        <dbReference type="EMBL" id="ODO10268.1"/>
    </source>
</evidence>
<evidence type="ECO:0000256" key="5">
    <source>
        <dbReference type="ARBA" id="ARBA00049203"/>
    </source>
</evidence>